<organism evidence="2 3">
    <name type="scientific">Hyphococcus flavus</name>
    <dbReference type="NCBI Taxonomy" id="1866326"/>
    <lineage>
        <taxon>Bacteria</taxon>
        <taxon>Pseudomonadati</taxon>
        <taxon>Pseudomonadota</taxon>
        <taxon>Alphaproteobacteria</taxon>
        <taxon>Parvularculales</taxon>
        <taxon>Parvularculaceae</taxon>
        <taxon>Hyphococcus</taxon>
    </lineage>
</organism>
<keyword evidence="3" id="KW-1185">Reference proteome</keyword>
<evidence type="ECO:0000259" key="1">
    <source>
        <dbReference type="Pfam" id="PF13480"/>
    </source>
</evidence>
<proteinExistence type="predicted"/>
<dbReference type="KEGG" id="hfl:PUV54_15585"/>
<sequence>MREISVTPITDRAQFLAEWTVLYSEQQNASFFQSPAWLKAWLETADSQLDLYKVASSNGSITELLGFFVVTPRRYAGLGQQEAWFQDSGNQALDAIYGEYVDFLGADDVLAAKRIAAINAMMKAAPQADSFVFRNVTAEMAEAVKNAADTFGWQTRILREQSVFVCELIGAAFEQNLSKSLLTKINRSIRLYEERGPIDCRVIKPGADFMQPWRTMTELHAQGWRDRGEKSVFENGTLNAFHERLRDAVPQDVHLFEARAGEQTIAVLYNFVHGDRVLNYQCGFLYENDNRLAPGFVAHYLAAQHYRQEGFRIYDLLAGDAEYKQRLGKQQSTLTSLVLEQPTWRNKIRKMLRH</sequence>
<dbReference type="EC" id="2.3.1.-" evidence="2"/>
<accession>A0AAE9ZI67</accession>
<dbReference type="InterPro" id="IPR038740">
    <property type="entry name" value="BioF2-like_GNAT_dom"/>
</dbReference>
<keyword evidence="2" id="KW-0012">Acyltransferase</keyword>
<evidence type="ECO:0000313" key="2">
    <source>
        <dbReference type="EMBL" id="WDI31371.1"/>
    </source>
</evidence>
<dbReference type="Pfam" id="PF13480">
    <property type="entry name" value="Acetyltransf_6"/>
    <property type="match status" value="1"/>
</dbReference>
<protein>
    <submittedName>
        <fullName evidence="2">GNAT family N-acetyltransferase</fullName>
        <ecNumber evidence="2">2.3.1.-</ecNumber>
    </submittedName>
</protein>
<dbReference type="RefSeq" id="WP_274493260.1">
    <property type="nucleotide sequence ID" value="NZ_CP118166.1"/>
</dbReference>
<gene>
    <name evidence="2" type="ORF">PUV54_15585</name>
</gene>
<dbReference type="GO" id="GO:0016746">
    <property type="term" value="F:acyltransferase activity"/>
    <property type="evidence" value="ECO:0007669"/>
    <property type="project" value="UniProtKB-KW"/>
</dbReference>
<keyword evidence="2" id="KW-0808">Transferase</keyword>
<dbReference type="AlphaFoldDB" id="A0AAE9ZI67"/>
<dbReference type="Proteomes" id="UP001214043">
    <property type="component" value="Chromosome"/>
</dbReference>
<name>A0AAE9ZI67_9PROT</name>
<evidence type="ECO:0000313" key="3">
    <source>
        <dbReference type="Proteomes" id="UP001214043"/>
    </source>
</evidence>
<dbReference type="InterPro" id="IPR016181">
    <property type="entry name" value="Acyl_CoA_acyltransferase"/>
</dbReference>
<reference evidence="2" key="1">
    <citation type="submission" date="2023-02" db="EMBL/GenBank/DDBJ databases">
        <title>Genome sequence of Hyphococcus flavus.</title>
        <authorList>
            <person name="Rong J.-C."/>
            <person name="Zhao Q."/>
            <person name="Yi M."/>
            <person name="Wu J.-Y."/>
        </authorList>
    </citation>
    <scope>NUCLEOTIDE SEQUENCE</scope>
    <source>
        <strain evidence="2">MCCC 1K03223</strain>
    </source>
</reference>
<dbReference type="SUPFAM" id="SSF55729">
    <property type="entry name" value="Acyl-CoA N-acyltransferases (Nat)"/>
    <property type="match status" value="1"/>
</dbReference>
<dbReference type="Gene3D" id="3.40.630.30">
    <property type="match status" value="1"/>
</dbReference>
<feature type="domain" description="BioF2-like acetyltransferase" evidence="1">
    <location>
        <begin position="182"/>
        <end position="325"/>
    </location>
</feature>
<dbReference type="EMBL" id="CP118166">
    <property type="protein sequence ID" value="WDI31371.1"/>
    <property type="molecule type" value="Genomic_DNA"/>
</dbReference>